<proteinExistence type="predicted"/>
<dbReference type="EMBL" id="BK014884">
    <property type="protein sequence ID" value="DAD80425.1"/>
    <property type="molecule type" value="Genomic_DNA"/>
</dbReference>
<reference evidence="1" key="1">
    <citation type="journal article" date="2021" name="Proc. Natl. Acad. Sci. U.S.A.">
        <title>A Catalog of Tens of Thousands of Viruses from Human Metagenomes Reveals Hidden Associations with Chronic Diseases.</title>
        <authorList>
            <person name="Tisza M.J."/>
            <person name="Buck C.B."/>
        </authorList>
    </citation>
    <scope>NUCLEOTIDE SEQUENCE</scope>
    <source>
        <strain evidence="1">CtYh54</strain>
    </source>
</reference>
<dbReference type="Gene3D" id="3.40.50.300">
    <property type="entry name" value="P-loop containing nucleotide triphosphate hydrolases"/>
    <property type="match status" value="1"/>
</dbReference>
<sequence length="601" mass="67878">MEPLTFEESRRAADDATWILVKDYYKERPVDIETFIEDDRYLGQIYGKGFLFPYWKKLLKKIYPTPFSCPYEEVILSCAIGAGKSHTTSVSIAYELYKLLILKDPNKYYGLLDVDTIVFMLFAATQGTATDVNWGYISNILAISPFFQENLNFKETKASFIELTSRIGIQIGSRAHKALGKAVLSAVLDEGNFGLIQDQVKNTYTAIMRRRGSRFKQGFNTPGIVWLVSSPQTSADFINERIQKAENNPKVLVVDNVPIWEVKAEKIKYCGETFPVFLGDDIQDPAILNSEEEALNYPADLVIRVPVEYRLDFENDLLEAIRDIAGRRIASSMNVFRSYAQLIKTFKKSNLFRTDTMPVHLGTTLHDFQEYINLPLFQQLLADKSPRYIHLDSALTGDRYGIASCTCISRDIYDSMTESVISRRFFVNDFSIGLEAGSADGMPASVIAKFLIWLREQGYPIALITGDKPATTSIIPELKIAKFKTEYLSVDVDRSPYITLKQRINSGEFLGTNNRVLIKELYNLLDTGEKIDHPQKNPADGSKGSKDIADAIAGSFFSCFNKMAPSSVPKSVEFATKMVEERKRQGVYRGRSNSSIYSRIL</sequence>
<evidence type="ECO:0000313" key="1">
    <source>
        <dbReference type="EMBL" id="DAD80425.1"/>
    </source>
</evidence>
<name>A0A8S5MDL4_9CAUD</name>
<dbReference type="InterPro" id="IPR027417">
    <property type="entry name" value="P-loop_NTPase"/>
</dbReference>
<organism evidence="1">
    <name type="scientific">Siphoviridae sp. ctYh54</name>
    <dbReference type="NCBI Taxonomy" id="2826379"/>
    <lineage>
        <taxon>Viruses</taxon>
        <taxon>Duplodnaviria</taxon>
        <taxon>Heunggongvirae</taxon>
        <taxon>Uroviricota</taxon>
        <taxon>Caudoviricetes</taxon>
    </lineage>
</organism>
<accession>A0A8S5MDL4</accession>
<protein>
    <submittedName>
        <fullName evidence="1">Terminase</fullName>
    </submittedName>
</protein>